<dbReference type="SUPFAM" id="SSF46955">
    <property type="entry name" value="Putative DNA-binding domain"/>
    <property type="match status" value="1"/>
</dbReference>
<keyword evidence="5" id="KW-1185">Reference proteome</keyword>
<dbReference type="RefSeq" id="WP_012044647.1">
    <property type="nucleotide sequence ID" value="NZ_JABFDP010000035.1"/>
</dbReference>
<feature type="region of interest" description="Disordered" evidence="2">
    <location>
        <begin position="111"/>
        <end position="133"/>
    </location>
</feature>
<gene>
    <name evidence="4" type="ORF">JQ619_23145</name>
</gene>
<dbReference type="Gene3D" id="1.10.1660.10">
    <property type="match status" value="1"/>
</dbReference>
<reference evidence="5" key="1">
    <citation type="journal article" date="2021" name="ISME J.">
        <title>Evolutionary origin and ecological implication of a unique nif island in free-living Bradyrhizobium lineages.</title>
        <authorList>
            <person name="Tao J."/>
        </authorList>
    </citation>
    <scope>NUCLEOTIDE SEQUENCE [LARGE SCALE GENOMIC DNA]</scope>
    <source>
        <strain evidence="5">SZCCT0094</strain>
    </source>
</reference>
<keyword evidence="1" id="KW-0238">DNA-binding</keyword>
<proteinExistence type="predicted"/>
<dbReference type="SMART" id="SM00422">
    <property type="entry name" value="HTH_MERR"/>
    <property type="match status" value="1"/>
</dbReference>
<dbReference type="CDD" id="cd04765">
    <property type="entry name" value="HTH_MlrA-like_sg2"/>
    <property type="match status" value="1"/>
</dbReference>
<dbReference type="PROSITE" id="PS50937">
    <property type="entry name" value="HTH_MERR_2"/>
    <property type="match status" value="1"/>
</dbReference>
<dbReference type="InterPro" id="IPR009061">
    <property type="entry name" value="DNA-bd_dom_put_sf"/>
</dbReference>
<dbReference type="PANTHER" id="PTHR30204">
    <property type="entry name" value="REDOX-CYCLING DRUG-SENSING TRANSCRIPTIONAL ACTIVATOR SOXR"/>
    <property type="match status" value="1"/>
</dbReference>
<dbReference type="InterPro" id="IPR047057">
    <property type="entry name" value="MerR_fam"/>
</dbReference>
<organism evidence="4 5">
    <name type="scientific">Bradyrhizobium denitrificans</name>
    <dbReference type="NCBI Taxonomy" id="2734912"/>
    <lineage>
        <taxon>Bacteria</taxon>
        <taxon>Pseudomonadati</taxon>
        <taxon>Pseudomonadota</taxon>
        <taxon>Alphaproteobacteria</taxon>
        <taxon>Hyphomicrobiales</taxon>
        <taxon>Nitrobacteraceae</taxon>
        <taxon>Bradyrhizobium</taxon>
    </lineage>
</organism>
<accession>A0ABS5GBE7</accession>
<dbReference type="PANTHER" id="PTHR30204:SF15">
    <property type="entry name" value="BLL5018 PROTEIN"/>
    <property type="match status" value="1"/>
</dbReference>
<dbReference type="Pfam" id="PF13411">
    <property type="entry name" value="MerR_1"/>
    <property type="match status" value="1"/>
</dbReference>
<evidence type="ECO:0000259" key="3">
    <source>
        <dbReference type="PROSITE" id="PS50937"/>
    </source>
</evidence>
<evidence type="ECO:0000256" key="1">
    <source>
        <dbReference type="ARBA" id="ARBA00023125"/>
    </source>
</evidence>
<dbReference type="InterPro" id="IPR000551">
    <property type="entry name" value="MerR-type_HTH_dom"/>
</dbReference>
<feature type="domain" description="HTH merR-type" evidence="3">
    <location>
        <begin position="10"/>
        <end position="78"/>
    </location>
</feature>
<dbReference type="EMBL" id="JAFCLK010000023">
    <property type="protein sequence ID" value="MBR1138665.1"/>
    <property type="molecule type" value="Genomic_DNA"/>
</dbReference>
<protein>
    <submittedName>
        <fullName evidence="4">MerR family transcriptional regulator</fullName>
    </submittedName>
</protein>
<name>A0ABS5GBE7_9BRAD</name>
<evidence type="ECO:0000313" key="5">
    <source>
        <dbReference type="Proteomes" id="UP001314635"/>
    </source>
</evidence>
<sequence length="187" mass="21232">MDKAPDAFRTISEVAQELDIPQHVLRFWETRFAQIKPMKRSGGRRYYRPDDVDLLKGIRRLLYGEGYTIKGVQRILKEHGVKSVQGLADSSAAVSFGALEETLGQALMEEEPIEEAEVTSEDEEEEASDEEGIDFRFVDTEDDILDTFRVGPPQRAGIRSEDREKLEGVLKELVDCRALLDRAMKDV</sequence>
<comment type="caution">
    <text evidence="4">The sequence shown here is derived from an EMBL/GenBank/DDBJ whole genome shotgun (WGS) entry which is preliminary data.</text>
</comment>
<evidence type="ECO:0000256" key="2">
    <source>
        <dbReference type="SAM" id="MobiDB-lite"/>
    </source>
</evidence>
<dbReference type="Proteomes" id="UP001314635">
    <property type="component" value="Unassembled WGS sequence"/>
</dbReference>
<evidence type="ECO:0000313" key="4">
    <source>
        <dbReference type="EMBL" id="MBR1138665.1"/>
    </source>
</evidence>
<feature type="compositionally biased region" description="Acidic residues" evidence="2">
    <location>
        <begin position="111"/>
        <end position="132"/>
    </location>
</feature>